<comment type="caution">
    <text evidence="2">The sequence shown here is derived from an EMBL/GenBank/DDBJ whole genome shotgun (WGS) entry which is preliminary data.</text>
</comment>
<proteinExistence type="predicted"/>
<protein>
    <submittedName>
        <fullName evidence="2">MORN repeat protein</fullName>
    </submittedName>
</protein>
<dbReference type="PANTHER" id="PTHR43215:SF14">
    <property type="entry name" value="RADIAL SPOKE HEAD 1 HOMOLOG"/>
    <property type="match status" value="1"/>
</dbReference>
<dbReference type="Pfam" id="PF02493">
    <property type="entry name" value="MORN"/>
    <property type="match status" value="4"/>
</dbReference>
<keyword evidence="1" id="KW-0677">Repeat</keyword>
<evidence type="ECO:0000313" key="3">
    <source>
        <dbReference type="Proteomes" id="UP000006339"/>
    </source>
</evidence>
<dbReference type="EMBL" id="AKWH02000029">
    <property type="protein sequence ID" value="EKO52128.1"/>
    <property type="molecule type" value="Genomic_DNA"/>
</dbReference>
<organism evidence="2 3">
    <name type="scientific">Leptospira kirschneri str. 200802841</name>
    <dbReference type="NCBI Taxonomy" id="1193047"/>
    <lineage>
        <taxon>Bacteria</taxon>
        <taxon>Pseudomonadati</taxon>
        <taxon>Spirochaetota</taxon>
        <taxon>Spirochaetia</taxon>
        <taxon>Leptospirales</taxon>
        <taxon>Leptospiraceae</taxon>
        <taxon>Leptospira</taxon>
    </lineage>
</organism>
<reference evidence="2" key="1">
    <citation type="submission" date="2012-10" db="EMBL/GenBank/DDBJ databases">
        <authorList>
            <person name="Harkins D.M."/>
            <person name="Durkin A.S."/>
            <person name="Brinkac L.M."/>
            <person name="Selengut J.D."/>
            <person name="Sanka R."/>
            <person name="DePew J."/>
            <person name="Purushe J."/>
            <person name="Picardeau M."/>
            <person name="Werts C."/>
            <person name="Goarant C."/>
            <person name="Vinetz J.M."/>
            <person name="Sutton G.G."/>
            <person name="Nelson W.C."/>
            <person name="Fouts D.E."/>
        </authorList>
    </citation>
    <scope>NUCLEOTIDE SEQUENCE [LARGE SCALE GENOMIC DNA]</scope>
    <source>
        <strain evidence="2">200802841</strain>
    </source>
</reference>
<evidence type="ECO:0000256" key="1">
    <source>
        <dbReference type="ARBA" id="ARBA00022737"/>
    </source>
</evidence>
<name>A0A828XX97_9LEPT</name>
<evidence type="ECO:0000313" key="2">
    <source>
        <dbReference type="EMBL" id="EKO52128.1"/>
    </source>
</evidence>
<dbReference type="PANTHER" id="PTHR43215">
    <property type="entry name" value="RADIAL SPOKE HEAD 1 HOMOLOG"/>
    <property type="match status" value="1"/>
</dbReference>
<dbReference type="RefSeq" id="WP_004768219.1">
    <property type="nucleotide sequence ID" value="NZ_AKWH02000029.1"/>
</dbReference>
<keyword evidence="3" id="KW-1185">Reference proteome</keyword>
<sequence>MFRLKIFILLCTYSFPIFSQSKGQCLSGDCENGECIFRDSSGNEFKGTFVNGKLEGLTEVKFKNNGTFSGVHKNPLRKGKSKFIDPETGKPQYGTWIEGGHCDDQGNCKSWHKFIPDLNVDCVFQGMFRNGRKIGKGGYTCNNGESFDGIYVNDFANGYGQLRYSDGTVFEGEFKNGYLVRK</sequence>
<dbReference type="SUPFAM" id="SSF82185">
    <property type="entry name" value="Histone H3 K4-specific methyltransferase SET7/9 N-terminal domain"/>
    <property type="match status" value="2"/>
</dbReference>
<accession>A0A828XX97</accession>
<dbReference type="InterPro" id="IPR003409">
    <property type="entry name" value="MORN"/>
</dbReference>
<dbReference type="AlphaFoldDB" id="A0A828XX97"/>
<gene>
    <name evidence="2" type="ORF">LEP1GSC131_4173</name>
</gene>
<dbReference type="Gene3D" id="2.20.110.10">
    <property type="entry name" value="Histone H3 K4-specific methyltransferase SET7/9 N-terminal domain"/>
    <property type="match status" value="2"/>
</dbReference>
<dbReference type="Proteomes" id="UP000006339">
    <property type="component" value="Unassembled WGS sequence"/>
</dbReference>